<dbReference type="InterPro" id="IPR036305">
    <property type="entry name" value="RGS_sf"/>
</dbReference>
<evidence type="ECO:0008006" key="5">
    <source>
        <dbReference type="Google" id="ProtNLM"/>
    </source>
</evidence>
<dbReference type="SUPFAM" id="SSF48097">
    <property type="entry name" value="Regulator of G-protein signaling, RGS"/>
    <property type="match status" value="1"/>
</dbReference>
<dbReference type="InterPro" id="IPR044926">
    <property type="entry name" value="RGS_subdomain_2"/>
</dbReference>
<keyword evidence="2" id="KW-0472">Membrane</keyword>
<dbReference type="Gene3D" id="1.10.167.10">
    <property type="entry name" value="Regulator of G-protein Signalling 4, domain 2"/>
    <property type="match status" value="1"/>
</dbReference>
<accession>X6NTI5</accession>
<name>X6NTI5_RETFI</name>
<keyword evidence="2" id="KW-0812">Transmembrane</keyword>
<dbReference type="EMBL" id="ASPP01006147">
    <property type="protein sequence ID" value="ETO29263.1"/>
    <property type="molecule type" value="Genomic_DNA"/>
</dbReference>
<feature type="region of interest" description="Disordered" evidence="1">
    <location>
        <begin position="296"/>
        <end position="315"/>
    </location>
</feature>
<feature type="transmembrane region" description="Helical" evidence="2">
    <location>
        <begin position="51"/>
        <end position="73"/>
    </location>
</feature>
<evidence type="ECO:0000313" key="4">
    <source>
        <dbReference type="Proteomes" id="UP000023152"/>
    </source>
</evidence>
<proteinExistence type="predicted"/>
<evidence type="ECO:0000256" key="1">
    <source>
        <dbReference type="SAM" id="MobiDB-lite"/>
    </source>
</evidence>
<keyword evidence="4" id="KW-1185">Reference proteome</keyword>
<evidence type="ECO:0000313" key="3">
    <source>
        <dbReference type="EMBL" id="ETO29263.1"/>
    </source>
</evidence>
<dbReference type="AlphaFoldDB" id="X6NTI5"/>
<feature type="transmembrane region" description="Helical" evidence="2">
    <location>
        <begin position="20"/>
        <end position="39"/>
    </location>
</feature>
<feature type="transmembrane region" description="Helical" evidence="2">
    <location>
        <begin position="174"/>
        <end position="196"/>
    </location>
</feature>
<sequence length="364" mass="42057">MIYYIRHVWSQFSVKQELTAVAILEAFFSAVMVVFVLFFDPQTRQHHNTLHVLYLNLTRTIGLFAISMIWPVYRTFFVADMPQLPNQDVIASLRTILTDGEALTYFHDFMNERGAHAIVLLSFWMEIGLFHDVCDNYQAHLHSMFITNTARRGPSGGAVGVSGSVFFSFYYYYYYYYLLLLLFVSFFFFFFSIDIFHNLKKKGKQKLDNLQQNVCAQMSDLYKKYFEHTNTTATRSPAIPPNGNSNSNVNVNVSGNAEINAIQQIVGERICEEIISRMEEFRNHQEEFFQGVESGDATSINTDRSAPKKNVLQSTSNHKLSYRDVEWQSPSSHEYGQGIAIPTDIFDAAQKAVFQHMETFYYQL</sequence>
<organism evidence="3 4">
    <name type="scientific">Reticulomyxa filosa</name>
    <dbReference type="NCBI Taxonomy" id="46433"/>
    <lineage>
        <taxon>Eukaryota</taxon>
        <taxon>Sar</taxon>
        <taxon>Rhizaria</taxon>
        <taxon>Retaria</taxon>
        <taxon>Foraminifera</taxon>
        <taxon>Monothalamids</taxon>
        <taxon>Reticulomyxidae</taxon>
        <taxon>Reticulomyxa</taxon>
    </lineage>
</organism>
<gene>
    <name evidence="3" type="ORF">RFI_07859</name>
</gene>
<dbReference type="Proteomes" id="UP000023152">
    <property type="component" value="Unassembled WGS sequence"/>
</dbReference>
<comment type="caution">
    <text evidence="3">The sequence shown here is derived from an EMBL/GenBank/DDBJ whole genome shotgun (WGS) entry which is preliminary data.</text>
</comment>
<reference evidence="3 4" key="1">
    <citation type="journal article" date="2013" name="Curr. Biol.">
        <title>The Genome of the Foraminiferan Reticulomyxa filosa.</title>
        <authorList>
            <person name="Glockner G."/>
            <person name="Hulsmann N."/>
            <person name="Schleicher M."/>
            <person name="Noegel A.A."/>
            <person name="Eichinger L."/>
            <person name="Gallinger C."/>
            <person name="Pawlowski J."/>
            <person name="Sierra R."/>
            <person name="Euteneuer U."/>
            <person name="Pillet L."/>
            <person name="Moustafa A."/>
            <person name="Platzer M."/>
            <person name="Groth M."/>
            <person name="Szafranski K."/>
            <person name="Schliwa M."/>
        </authorList>
    </citation>
    <scope>NUCLEOTIDE SEQUENCE [LARGE SCALE GENOMIC DNA]</scope>
</reference>
<evidence type="ECO:0000256" key="2">
    <source>
        <dbReference type="SAM" id="Phobius"/>
    </source>
</evidence>
<keyword evidence="2" id="KW-1133">Transmembrane helix</keyword>
<protein>
    <recommendedName>
        <fullName evidence="5">RGS domain-containing protein</fullName>
    </recommendedName>
</protein>